<dbReference type="RefSeq" id="WP_039194172.1">
    <property type="nucleotide sequence ID" value="NZ_JAQRFV010000014.1"/>
</dbReference>
<dbReference type="AlphaFoldDB" id="A0A0B1Q6S1"/>
<comment type="caution">
    <text evidence="1">The sequence shown here is derived from an EMBL/GenBank/DDBJ whole genome shotgun (WGS) entry which is preliminary data.</text>
</comment>
<sequence length="144" mass="15663">MTWTTRDLTVAEAAELCGFSRARLDVIIGRLDGAQTLFSAKKGGRRWFSPRDVSVLAVAHELERFGSTWLAAVGAAYEALQDEPAEDAILVATLAKTMPTITRTINDRDVSRLNVDKTTLLIPHGRLVADIAKRSAQLTQTAVA</sequence>
<dbReference type="OrthoDB" id="8101400at2"/>
<organism evidence="1 2">
    <name type="scientific">Aureimonas altamirensis</name>
    <dbReference type="NCBI Taxonomy" id="370622"/>
    <lineage>
        <taxon>Bacteria</taxon>
        <taxon>Pseudomonadati</taxon>
        <taxon>Pseudomonadota</taxon>
        <taxon>Alphaproteobacteria</taxon>
        <taxon>Hyphomicrobiales</taxon>
        <taxon>Aurantimonadaceae</taxon>
        <taxon>Aureimonas</taxon>
    </lineage>
</organism>
<gene>
    <name evidence="1" type="ORF">LA66_14005</name>
</gene>
<name>A0A0B1Q6S1_9HYPH</name>
<protein>
    <recommendedName>
        <fullName evidence="3">HTH merR-type domain-containing protein</fullName>
    </recommendedName>
</protein>
<dbReference type="Proteomes" id="UP000030826">
    <property type="component" value="Unassembled WGS sequence"/>
</dbReference>
<proteinExistence type="predicted"/>
<evidence type="ECO:0000313" key="1">
    <source>
        <dbReference type="EMBL" id="KHJ54540.1"/>
    </source>
</evidence>
<accession>A0A0B1Q6S1</accession>
<evidence type="ECO:0008006" key="3">
    <source>
        <dbReference type="Google" id="ProtNLM"/>
    </source>
</evidence>
<dbReference type="EMBL" id="JRFJ01000003">
    <property type="protein sequence ID" value="KHJ54540.1"/>
    <property type="molecule type" value="Genomic_DNA"/>
</dbReference>
<reference evidence="1 2" key="1">
    <citation type="submission" date="2014-09" db="EMBL/GenBank/DDBJ databases">
        <title>Isolation and characterization of Aurantimonas altamirensis ON-56566 from clinical sample following a dog bite.</title>
        <authorList>
            <person name="Eshaghi A."/>
            <person name="Li A."/>
            <person name="Shahinas D."/>
            <person name="Bahn P."/>
            <person name="Kus J.V."/>
            <person name="Patel S.N."/>
        </authorList>
    </citation>
    <scope>NUCLEOTIDE SEQUENCE [LARGE SCALE GENOMIC DNA]</scope>
    <source>
        <strain evidence="1 2">ON-56566</strain>
    </source>
</reference>
<evidence type="ECO:0000313" key="2">
    <source>
        <dbReference type="Proteomes" id="UP000030826"/>
    </source>
</evidence>